<protein>
    <submittedName>
        <fullName evidence="9">Tubulin binding cofactor C-domain-containing protein</fullName>
    </submittedName>
</protein>
<keyword evidence="5" id="KW-0143">Chaperone</keyword>
<feature type="compositionally biased region" description="Polar residues" evidence="7">
    <location>
        <begin position="122"/>
        <end position="140"/>
    </location>
</feature>
<dbReference type="InterPro" id="IPR016098">
    <property type="entry name" value="CAP/MinC_C"/>
</dbReference>
<evidence type="ECO:0000256" key="5">
    <source>
        <dbReference type="ARBA" id="ARBA00023186"/>
    </source>
</evidence>
<dbReference type="InterPro" id="IPR031925">
    <property type="entry name" value="TBCC_N"/>
</dbReference>
<reference evidence="9" key="1">
    <citation type="submission" date="2023-06" db="EMBL/GenBank/DDBJ databases">
        <title>Genome-scale phylogeny and comparative genomics of the fungal order Sordariales.</title>
        <authorList>
            <consortium name="Lawrence Berkeley National Laboratory"/>
            <person name="Hensen N."/>
            <person name="Bonometti L."/>
            <person name="Westerberg I."/>
            <person name="Brannstrom I.O."/>
            <person name="Guillou S."/>
            <person name="Cros-Aarteil S."/>
            <person name="Calhoun S."/>
            <person name="Haridas S."/>
            <person name="Kuo A."/>
            <person name="Mondo S."/>
            <person name="Pangilinan J."/>
            <person name="Riley R."/>
            <person name="Labutti K."/>
            <person name="Andreopoulos B."/>
            <person name="Lipzen A."/>
            <person name="Chen C."/>
            <person name="Yanf M."/>
            <person name="Daum C."/>
            <person name="Ng V."/>
            <person name="Clum A."/>
            <person name="Steindorff A."/>
            <person name="Ohm R."/>
            <person name="Martin F."/>
            <person name="Silar P."/>
            <person name="Natvig D."/>
            <person name="Lalanne C."/>
            <person name="Gautier V."/>
            <person name="Ament-Velasquez S.L."/>
            <person name="Kruys A."/>
            <person name="Hutchinson M.I."/>
            <person name="Powell A.J."/>
            <person name="Barry K."/>
            <person name="Miller A.N."/>
            <person name="Grigoriev I.V."/>
            <person name="Debuchy R."/>
            <person name="Gladieux P."/>
            <person name="Thoren M.H."/>
            <person name="Johannesson H."/>
        </authorList>
    </citation>
    <scope>NUCLEOTIDE SEQUENCE</scope>
    <source>
        <strain evidence="9">PSN4</strain>
    </source>
</reference>
<dbReference type="PANTHER" id="PTHR15139:SF0">
    <property type="entry name" value="TUBULIN-SPECIFIC CHAPERONE C"/>
    <property type="match status" value="1"/>
</dbReference>
<dbReference type="GO" id="GO:0015631">
    <property type="term" value="F:tubulin binding"/>
    <property type="evidence" value="ECO:0007669"/>
    <property type="project" value="InterPro"/>
</dbReference>
<proteinExistence type="inferred from homology"/>
<dbReference type="PROSITE" id="PS51329">
    <property type="entry name" value="C_CAP_COFACTOR_C"/>
    <property type="match status" value="1"/>
</dbReference>
<dbReference type="GO" id="GO:0005737">
    <property type="term" value="C:cytoplasm"/>
    <property type="evidence" value="ECO:0007669"/>
    <property type="project" value="UniProtKB-SubCell"/>
</dbReference>
<dbReference type="InterPro" id="IPR017901">
    <property type="entry name" value="C-CAP_CF_C-like"/>
</dbReference>
<dbReference type="Pfam" id="PF07986">
    <property type="entry name" value="TBCC"/>
    <property type="match status" value="1"/>
</dbReference>
<dbReference type="PANTHER" id="PTHR15139">
    <property type="entry name" value="TUBULIN FOLDING COFACTOR C"/>
    <property type="match status" value="1"/>
</dbReference>
<dbReference type="GO" id="GO:0007023">
    <property type="term" value="P:post-chaperonin tubulin folding pathway"/>
    <property type="evidence" value="ECO:0007669"/>
    <property type="project" value="InterPro"/>
</dbReference>
<dbReference type="EMBL" id="MU839838">
    <property type="protein sequence ID" value="KAK1753086.1"/>
    <property type="molecule type" value="Genomic_DNA"/>
</dbReference>
<comment type="caution">
    <text evidence="9">The sequence shown here is derived from an EMBL/GenBank/DDBJ whole genome shotgun (WGS) entry which is preliminary data.</text>
</comment>
<comment type="subunit">
    <text evidence="6">Supercomplex made of cofactors A to E. Cofactors A and D function by capturing and stabilizing tubulin in a quasi-native conformation. Cofactor E binds to the cofactor D-tubulin complex; interaction with cofactor C then causes the release of tubulin polypeptides that are committed to the native state.</text>
</comment>
<dbReference type="Proteomes" id="UP001239445">
    <property type="component" value="Unassembled WGS sequence"/>
</dbReference>
<evidence type="ECO:0000313" key="10">
    <source>
        <dbReference type="Proteomes" id="UP001239445"/>
    </source>
</evidence>
<evidence type="ECO:0000256" key="7">
    <source>
        <dbReference type="SAM" id="MobiDB-lite"/>
    </source>
</evidence>
<feature type="domain" description="C-CAP/cofactor C-like" evidence="8">
    <location>
        <begin position="170"/>
        <end position="298"/>
    </location>
</feature>
<evidence type="ECO:0000256" key="1">
    <source>
        <dbReference type="ARBA" id="ARBA00004496"/>
    </source>
</evidence>
<comment type="subcellular location">
    <subcellularLocation>
        <location evidence="1">Cytoplasm</location>
    </subcellularLocation>
</comment>
<dbReference type="InterPro" id="IPR038397">
    <property type="entry name" value="TBCC_N_sf"/>
</dbReference>
<feature type="region of interest" description="Disordered" evidence="7">
    <location>
        <begin position="121"/>
        <end position="154"/>
    </location>
</feature>
<dbReference type="InterPro" id="IPR006599">
    <property type="entry name" value="CARP_motif"/>
</dbReference>
<keyword evidence="10" id="KW-1185">Reference proteome</keyword>
<dbReference type="Pfam" id="PF16752">
    <property type="entry name" value="TBCC_N"/>
    <property type="match status" value="1"/>
</dbReference>
<dbReference type="AlphaFoldDB" id="A0AAJ0F352"/>
<accession>A0AAJ0F352</accession>
<organism evidence="9 10">
    <name type="scientific">Echria macrotheca</name>
    <dbReference type="NCBI Taxonomy" id="438768"/>
    <lineage>
        <taxon>Eukaryota</taxon>
        <taxon>Fungi</taxon>
        <taxon>Dikarya</taxon>
        <taxon>Ascomycota</taxon>
        <taxon>Pezizomycotina</taxon>
        <taxon>Sordariomycetes</taxon>
        <taxon>Sordariomycetidae</taxon>
        <taxon>Sordariales</taxon>
        <taxon>Schizotheciaceae</taxon>
        <taxon>Echria</taxon>
    </lineage>
</organism>
<dbReference type="InterPro" id="IPR012945">
    <property type="entry name" value="Tubulin-bd_cofactor_C_dom"/>
</dbReference>
<keyword evidence="4" id="KW-0007">Acetylation</keyword>
<name>A0AAJ0F352_9PEZI</name>
<dbReference type="Gene3D" id="2.160.20.70">
    <property type="match status" value="1"/>
</dbReference>
<dbReference type="InterPro" id="IPR027684">
    <property type="entry name" value="TBCC"/>
</dbReference>
<evidence type="ECO:0000313" key="9">
    <source>
        <dbReference type="EMBL" id="KAK1753086.1"/>
    </source>
</evidence>
<dbReference type="GO" id="GO:0007021">
    <property type="term" value="P:tubulin complex assembly"/>
    <property type="evidence" value="ECO:0007669"/>
    <property type="project" value="TreeGrafter"/>
</dbReference>
<evidence type="ECO:0000256" key="3">
    <source>
        <dbReference type="ARBA" id="ARBA00022490"/>
    </source>
</evidence>
<keyword evidence="3" id="KW-0963">Cytoplasm</keyword>
<gene>
    <name evidence="9" type="ORF">QBC47DRAFT_52159</name>
</gene>
<comment type="similarity">
    <text evidence="2">Belongs to the TBCC family.</text>
</comment>
<dbReference type="SMART" id="SM00673">
    <property type="entry name" value="CARP"/>
    <property type="match status" value="1"/>
</dbReference>
<sequence length="347" mass="38323">MEPVSNQVAKERFEGIFHTEVAHQRETIDLIRTCIAGPDRQDAMDAVLSGVSRLTQAVADAQDFLAPYEVKRCTETLNDLTAQVKAEREKDAAKARFKFRPVSIRSPEPDSRKNVRFEVTPATATEANGVSNTPSVTGAQKGNGATKESTAPTRSDVHLFDRRQVIVVLPPPGSLTPSSGTVTDLQGCIVDLSVRTRVRGGVPFANLVLKDIRDSIIVSGIVDGSVHITGVRNSKLVVVARQIRIHECENVDIYLHCLSHPIIEDSKGMRFAPAPAKYLSEKHEKEVNQWDQVDDFKWLKADHSPNWSILPEEERLGAEAWNKTLQGEPHEAVEDILKKMGVEPTEG</sequence>
<dbReference type="Gene3D" id="1.20.58.1250">
    <property type="entry name" value="Tubulin Binding Cofactor C, N-terminal domain"/>
    <property type="match status" value="1"/>
</dbReference>
<evidence type="ECO:0000256" key="6">
    <source>
        <dbReference type="ARBA" id="ARBA00026055"/>
    </source>
</evidence>
<evidence type="ECO:0000256" key="4">
    <source>
        <dbReference type="ARBA" id="ARBA00022990"/>
    </source>
</evidence>
<evidence type="ECO:0000259" key="8">
    <source>
        <dbReference type="PROSITE" id="PS51329"/>
    </source>
</evidence>
<evidence type="ECO:0000256" key="2">
    <source>
        <dbReference type="ARBA" id="ARBA00008848"/>
    </source>
</evidence>